<accession>A0A1F5ZLC9</accession>
<dbReference type="STRING" id="1798382.A3D77_00475"/>
<sequence>MERNKAVKVISSMVIMGEFASAACGGSVSKPISPLESAIATSQARIDCTHLKPSIDACATQRDYDFFKSNIEMAERMVSSSTVSSDAKQKFVHLFTNIKKLQSEGRIQWYEYNDTKYAYGIGEQGKRGIVWPWDKVGNYMVNLVLPNRIFQGKAEGLELDGHEMLHITNGYNRFLSGGEAFVAAVPDTEEYEAGYYGALMGAIAEGNGFVRADNNKWKDFGIDDYKVVYYLDQAGMGPLSGIYQYLSDTSTRFLYQDRVNQLQKYTDDPHNKQLVEDAKAEIQKVDDKWKSYPPKGSKDFDVIKKMIQSEWTVPGFFPHEEDFRKGTLSPQKLKSRDRKFARRADIFSPAAQYTHL</sequence>
<dbReference type="AlphaFoldDB" id="A0A1F5ZLC9"/>
<organism evidence="1 2">
    <name type="scientific">Candidatus Gottesmanbacteria bacterium RIFCSPHIGHO2_02_FULL_39_11</name>
    <dbReference type="NCBI Taxonomy" id="1798382"/>
    <lineage>
        <taxon>Bacteria</taxon>
        <taxon>Candidatus Gottesmaniibacteriota</taxon>
    </lineage>
</organism>
<comment type="caution">
    <text evidence="1">The sequence shown here is derived from an EMBL/GenBank/DDBJ whole genome shotgun (WGS) entry which is preliminary data.</text>
</comment>
<name>A0A1F5ZLC9_9BACT</name>
<evidence type="ECO:0000313" key="2">
    <source>
        <dbReference type="Proteomes" id="UP000176923"/>
    </source>
</evidence>
<dbReference type="EMBL" id="MFJL01000039">
    <property type="protein sequence ID" value="OGG13183.1"/>
    <property type="molecule type" value="Genomic_DNA"/>
</dbReference>
<proteinExistence type="predicted"/>
<reference evidence="1 2" key="1">
    <citation type="journal article" date="2016" name="Nat. Commun.">
        <title>Thousands of microbial genomes shed light on interconnected biogeochemical processes in an aquifer system.</title>
        <authorList>
            <person name="Anantharaman K."/>
            <person name="Brown C.T."/>
            <person name="Hug L.A."/>
            <person name="Sharon I."/>
            <person name="Castelle C.J."/>
            <person name="Probst A.J."/>
            <person name="Thomas B.C."/>
            <person name="Singh A."/>
            <person name="Wilkins M.J."/>
            <person name="Karaoz U."/>
            <person name="Brodie E.L."/>
            <person name="Williams K.H."/>
            <person name="Hubbard S.S."/>
            <person name="Banfield J.F."/>
        </authorList>
    </citation>
    <scope>NUCLEOTIDE SEQUENCE [LARGE SCALE GENOMIC DNA]</scope>
</reference>
<dbReference type="Proteomes" id="UP000176923">
    <property type="component" value="Unassembled WGS sequence"/>
</dbReference>
<gene>
    <name evidence="1" type="ORF">A3D77_00475</name>
</gene>
<evidence type="ECO:0000313" key="1">
    <source>
        <dbReference type="EMBL" id="OGG13183.1"/>
    </source>
</evidence>
<protein>
    <submittedName>
        <fullName evidence="1">Uncharacterized protein</fullName>
    </submittedName>
</protein>